<evidence type="ECO:0000313" key="3">
    <source>
        <dbReference type="Proteomes" id="UP000183208"/>
    </source>
</evidence>
<keyword evidence="1" id="KW-0472">Membrane</keyword>
<organism evidence="2 3">
    <name type="scientific">Bradyrhizobium lablabi</name>
    <dbReference type="NCBI Taxonomy" id="722472"/>
    <lineage>
        <taxon>Bacteria</taxon>
        <taxon>Pseudomonadati</taxon>
        <taxon>Pseudomonadota</taxon>
        <taxon>Alphaproteobacteria</taxon>
        <taxon>Hyphomicrobiales</taxon>
        <taxon>Nitrobacteraceae</taxon>
        <taxon>Bradyrhizobium</taxon>
    </lineage>
</organism>
<protein>
    <submittedName>
        <fullName evidence="2">Uncharacterized protein</fullName>
    </submittedName>
</protein>
<sequence>MTHHQMVHVILDLVVPGTILTAIAIMMTAVFLNL</sequence>
<dbReference type="AlphaFoldDB" id="A0A1H5JES2"/>
<keyword evidence="1" id="KW-0812">Transmembrane</keyword>
<proteinExistence type="predicted"/>
<accession>A0A1H5JES2</accession>
<name>A0A1H5JES2_9BRAD</name>
<keyword evidence="1" id="KW-1133">Transmembrane helix</keyword>
<dbReference type="Proteomes" id="UP000183208">
    <property type="component" value="Unassembled WGS sequence"/>
</dbReference>
<evidence type="ECO:0000313" key="2">
    <source>
        <dbReference type="EMBL" id="SEE50511.1"/>
    </source>
</evidence>
<feature type="transmembrane region" description="Helical" evidence="1">
    <location>
        <begin position="6"/>
        <end position="32"/>
    </location>
</feature>
<dbReference type="EMBL" id="FNTI01000001">
    <property type="protein sequence ID" value="SEE50511.1"/>
    <property type="molecule type" value="Genomic_DNA"/>
</dbReference>
<evidence type="ECO:0000256" key="1">
    <source>
        <dbReference type="SAM" id="Phobius"/>
    </source>
</evidence>
<gene>
    <name evidence="2" type="ORF">SAMN05444171_7770</name>
</gene>
<reference evidence="2 3" key="1">
    <citation type="submission" date="2016-10" db="EMBL/GenBank/DDBJ databases">
        <authorList>
            <person name="de Groot N.N."/>
        </authorList>
    </citation>
    <scope>NUCLEOTIDE SEQUENCE [LARGE SCALE GENOMIC DNA]</scope>
    <source>
        <strain evidence="2 3">GAS522</strain>
    </source>
</reference>